<evidence type="ECO:0000256" key="2">
    <source>
        <dbReference type="ARBA" id="ARBA00023125"/>
    </source>
</evidence>
<evidence type="ECO:0000313" key="6">
    <source>
        <dbReference type="Proteomes" id="UP000254737"/>
    </source>
</evidence>
<dbReference type="PANTHER" id="PTHR43280">
    <property type="entry name" value="ARAC-FAMILY TRANSCRIPTIONAL REGULATOR"/>
    <property type="match status" value="1"/>
</dbReference>
<sequence>MSDYIQLYSIDNILRTYKEEATDRRLAIFDVGPENNYYFVKRKPYKFTSLGLILITAGTCEITVNLEPTLIKRDDIIVVLPGQLFEIIEHSADFAVQAIFIDSDLIIEAGFHVKSNNLVEFLSSKYPKIISLDKKIVRDMRYNLNKISKYTIKNENIFAKDLVLHHFSVMMYEMGNYYNQAVTAKSTTKEVRKEELAKQFLYLVSTHFRRQRNVQFYADEMFISRKHLTKIIVEVFNKSPKQIIAEAIVLEAKVLLKNPKNSVSDVVTELNFIDTSVFSKFFKNYAGVSPTTFIASN</sequence>
<protein>
    <submittedName>
        <fullName evidence="5">DNA-binding transcriptional regulator AraC</fullName>
    </submittedName>
</protein>
<keyword evidence="1" id="KW-0805">Transcription regulation</keyword>
<reference evidence="5 6" key="1">
    <citation type="submission" date="2018-06" db="EMBL/GenBank/DDBJ databases">
        <authorList>
            <consortium name="Pathogen Informatics"/>
            <person name="Doyle S."/>
        </authorList>
    </citation>
    <scope>NUCLEOTIDE SEQUENCE [LARGE SCALE GENOMIC DNA]</scope>
    <source>
        <strain evidence="5 6">NCTC13456</strain>
    </source>
</reference>
<keyword evidence="3" id="KW-0804">Transcription</keyword>
<dbReference type="InterPro" id="IPR009057">
    <property type="entry name" value="Homeodomain-like_sf"/>
</dbReference>
<evidence type="ECO:0000313" key="5">
    <source>
        <dbReference type="EMBL" id="STD59194.1"/>
    </source>
</evidence>
<gene>
    <name evidence="5" type="ORF">NCTC13456_02825</name>
</gene>
<evidence type="ECO:0000256" key="1">
    <source>
        <dbReference type="ARBA" id="ARBA00023015"/>
    </source>
</evidence>
<dbReference type="InterPro" id="IPR018060">
    <property type="entry name" value="HTH_AraC"/>
</dbReference>
<dbReference type="Gene3D" id="1.10.10.60">
    <property type="entry name" value="Homeodomain-like"/>
    <property type="match status" value="1"/>
</dbReference>
<dbReference type="Pfam" id="PF12833">
    <property type="entry name" value="HTH_18"/>
    <property type="match status" value="1"/>
</dbReference>
<dbReference type="RefSeq" id="WP_115001185.1">
    <property type="nucleotide sequence ID" value="NZ_UFXS01000001.1"/>
</dbReference>
<dbReference type="STRING" id="343874.GCA_000805695_02687"/>
<proteinExistence type="predicted"/>
<dbReference type="PANTHER" id="PTHR43280:SF32">
    <property type="entry name" value="TRANSCRIPTIONAL REGULATORY PROTEIN"/>
    <property type="match status" value="1"/>
</dbReference>
<keyword evidence="2 5" id="KW-0238">DNA-binding</keyword>
<dbReference type="AlphaFoldDB" id="A0A376GFM6"/>
<name>A0A376GFM6_9FLAO</name>
<dbReference type="Proteomes" id="UP000254737">
    <property type="component" value="Unassembled WGS sequence"/>
</dbReference>
<feature type="domain" description="HTH araC/xylS-type" evidence="4">
    <location>
        <begin position="198"/>
        <end position="296"/>
    </location>
</feature>
<dbReference type="PROSITE" id="PS01124">
    <property type="entry name" value="HTH_ARAC_FAMILY_2"/>
    <property type="match status" value="1"/>
</dbReference>
<dbReference type="GO" id="GO:0043565">
    <property type="term" value="F:sequence-specific DNA binding"/>
    <property type="evidence" value="ECO:0007669"/>
    <property type="project" value="InterPro"/>
</dbReference>
<evidence type="ECO:0000259" key="4">
    <source>
        <dbReference type="PROSITE" id="PS01124"/>
    </source>
</evidence>
<evidence type="ECO:0000256" key="3">
    <source>
        <dbReference type="ARBA" id="ARBA00023163"/>
    </source>
</evidence>
<dbReference type="GO" id="GO:0003700">
    <property type="term" value="F:DNA-binding transcription factor activity"/>
    <property type="evidence" value="ECO:0007669"/>
    <property type="project" value="InterPro"/>
</dbReference>
<dbReference type="SUPFAM" id="SSF46689">
    <property type="entry name" value="Homeodomain-like"/>
    <property type="match status" value="1"/>
</dbReference>
<dbReference type="EMBL" id="UFXS01000001">
    <property type="protein sequence ID" value="STD59194.1"/>
    <property type="molecule type" value="Genomic_DNA"/>
</dbReference>
<dbReference type="SMART" id="SM00342">
    <property type="entry name" value="HTH_ARAC"/>
    <property type="match status" value="1"/>
</dbReference>
<organism evidence="5 6">
    <name type="scientific">Empedobacter falsenii</name>
    <dbReference type="NCBI Taxonomy" id="343874"/>
    <lineage>
        <taxon>Bacteria</taxon>
        <taxon>Pseudomonadati</taxon>
        <taxon>Bacteroidota</taxon>
        <taxon>Flavobacteriia</taxon>
        <taxon>Flavobacteriales</taxon>
        <taxon>Weeksellaceae</taxon>
        <taxon>Empedobacter</taxon>
    </lineage>
</organism>
<accession>A0A376GFM6</accession>